<gene>
    <name evidence="2" type="ORF">KOW79_007778</name>
</gene>
<evidence type="ECO:0000313" key="2">
    <source>
        <dbReference type="EMBL" id="KAG7329604.1"/>
    </source>
</evidence>
<comment type="caution">
    <text evidence="2">The sequence shown here is derived from an EMBL/GenBank/DDBJ whole genome shotgun (WGS) entry which is preliminary data.</text>
</comment>
<feature type="region of interest" description="Disordered" evidence="1">
    <location>
        <begin position="58"/>
        <end position="94"/>
    </location>
</feature>
<dbReference type="EMBL" id="JAHKSW010000008">
    <property type="protein sequence ID" value="KAG7329604.1"/>
    <property type="molecule type" value="Genomic_DNA"/>
</dbReference>
<organism evidence="2 3">
    <name type="scientific">Hemibagrus wyckioides</name>
    <dbReference type="NCBI Taxonomy" id="337641"/>
    <lineage>
        <taxon>Eukaryota</taxon>
        <taxon>Metazoa</taxon>
        <taxon>Chordata</taxon>
        <taxon>Craniata</taxon>
        <taxon>Vertebrata</taxon>
        <taxon>Euteleostomi</taxon>
        <taxon>Actinopterygii</taxon>
        <taxon>Neopterygii</taxon>
        <taxon>Teleostei</taxon>
        <taxon>Ostariophysi</taxon>
        <taxon>Siluriformes</taxon>
        <taxon>Bagridae</taxon>
        <taxon>Hemibagrus</taxon>
    </lineage>
</organism>
<evidence type="ECO:0000256" key="1">
    <source>
        <dbReference type="SAM" id="MobiDB-lite"/>
    </source>
</evidence>
<dbReference type="Proteomes" id="UP000824219">
    <property type="component" value="Linkage Group LG08"/>
</dbReference>
<dbReference type="AlphaFoldDB" id="A0A9D3NVZ4"/>
<keyword evidence="3" id="KW-1185">Reference proteome</keyword>
<feature type="compositionally biased region" description="Polar residues" evidence="1">
    <location>
        <begin position="59"/>
        <end position="94"/>
    </location>
</feature>
<reference evidence="2 3" key="1">
    <citation type="submission" date="2021-06" db="EMBL/GenBank/DDBJ databases">
        <title>Chromosome-level genome assembly of the red-tail catfish (Hemibagrus wyckioides).</title>
        <authorList>
            <person name="Shao F."/>
        </authorList>
    </citation>
    <scope>NUCLEOTIDE SEQUENCE [LARGE SCALE GENOMIC DNA]</scope>
    <source>
        <strain evidence="2">EC202008001</strain>
        <tissue evidence="2">Blood</tissue>
    </source>
</reference>
<protein>
    <submittedName>
        <fullName evidence="2">Uncharacterized protein</fullName>
    </submittedName>
</protein>
<accession>A0A9D3NVZ4</accession>
<name>A0A9D3NVZ4_9TELE</name>
<evidence type="ECO:0000313" key="3">
    <source>
        <dbReference type="Proteomes" id="UP000824219"/>
    </source>
</evidence>
<sequence>MRLSRGQIESHSALNRGMLGAIAVIFLHSIDTMAGVLSTSSLCMLGDANPLQEVWILSTPPSKSPQHTIPPSSNSVSDQHMGQVHDTSASTFSD</sequence>
<proteinExistence type="predicted"/>